<comment type="subcellular location">
    <subcellularLocation>
        <location evidence="3">Endoplasmic reticulum</location>
    </subcellularLocation>
    <subcellularLocation>
        <location evidence="1">Membrane</location>
        <topology evidence="1">Single-pass membrane protein</topology>
    </subcellularLocation>
    <subcellularLocation>
        <location evidence="2">Mitochondrion</location>
    </subcellularLocation>
</comment>
<keyword evidence="4" id="KW-0444">Lipid biosynthesis</keyword>
<evidence type="ECO:0000256" key="9">
    <source>
        <dbReference type="ARBA" id="ARBA00023128"/>
    </source>
</evidence>
<evidence type="ECO:0000256" key="2">
    <source>
        <dbReference type="ARBA" id="ARBA00004173"/>
    </source>
</evidence>
<organism evidence="16 17">
    <name type="scientific">Larinioides sclopetarius</name>
    <dbReference type="NCBI Taxonomy" id="280406"/>
    <lineage>
        <taxon>Eukaryota</taxon>
        <taxon>Metazoa</taxon>
        <taxon>Ecdysozoa</taxon>
        <taxon>Arthropoda</taxon>
        <taxon>Chelicerata</taxon>
        <taxon>Arachnida</taxon>
        <taxon>Araneae</taxon>
        <taxon>Araneomorphae</taxon>
        <taxon>Entelegynae</taxon>
        <taxon>Araneoidea</taxon>
        <taxon>Araneidae</taxon>
        <taxon>Larinioides</taxon>
    </lineage>
</organism>
<dbReference type="AlphaFoldDB" id="A0AAV1ZJ39"/>
<keyword evidence="5" id="KW-0812">Transmembrane</keyword>
<keyword evidence="9" id="KW-0496">Mitochondrion</keyword>
<keyword evidence="8" id="KW-0443">Lipid metabolism</keyword>
<dbReference type="GO" id="GO:0005739">
    <property type="term" value="C:mitochondrion"/>
    <property type="evidence" value="ECO:0007669"/>
    <property type="project" value="UniProtKB-SubCell"/>
</dbReference>
<evidence type="ECO:0000256" key="7">
    <source>
        <dbReference type="ARBA" id="ARBA00022989"/>
    </source>
</evidence>
<dbReference type="Gene3D" id="3.40.50.1820">
    <property type="entry name" value="alpha/beta hydrolase"/>
    <property type="match status" value="1"/>
</dbReference>
<sequence>MWKKKVILPCGIIGGCYVIWSYKDASHHPHSALQDKMLKKEIDSNVPLFNSFNESTYIDVESSWLPSIQNRYNSYWNLLMLAKSKKQSVRHRAVRLLSKLTNLDKWQYMMVAQASDLYTAVGLARSPNINASFFLSPPFKILDTENLREELFQLLLSLSLLDADICIEILAKRAKNLAQQLLKKKEDWNSELEDSYRIYHTERKKKVSVTFDKLCLQTLLGYSAKKLHRALMFEKGILKILLSVLKLHEDDSAFQSIIAQILANLALEEKFANALLVTGWIGILALWSKSPCIEVSLPASKALANLDKDDFHHSFYDSGIYLLHPLIRTRKKEFCADIVFVHGLLGATFWTWRQHDSMKIFSDGYKLEDNLNSAKMDVLKGNYCNSPFYTFCWPKDWLATDFPDARFISVDYSTCISKWKANCPEQEEKDSLDAKAKYLMNKLLLSNIGERPIVWITHSMGGILVKQILMQAASSNEEKSNSIAQNTIGVIFFSVPHKGSDLAKLFQTVPYILQPSTDLEQLQKGSIKLLLLHERFKSFVHENNIPVLSFGETKKSRWGLTSSMLVTEDSSDPGIGEYYALPVDHLSTCKPESTDSIVYRKTVEFLNCCIPHIQSSDMFQKYSKLELEISNILSFF</sequence>
<evidence type="ECO:0000256" key="1">
    <source>
        <dbReference type="ARBA" id="ARBA00004167"/>
    </source>
</evidence>
<evidence type="ECO:0000256" key="13">
    <source>
        <dbReference type="ARBA" id="ARBA00038024"/>
    </source>
</evidence>
<evidence type="ECO:0000256" key="6">
    <source>
        <dbReference type="ARBA" id="ARBA00022824"/>
    </source>
</evidence>
<evidence type="ECO:0000256" key="15">
    <source>
        <dbReference type="ARBA" id="ARBA00041701"/>
    </source>
</evidence>
<evidence type="ECO:0000256" key="5">
    <source>
        <dbReference type="ARBA" id="ARBA00022692"/>
    </source>
</evidence>
<dbReference type="Proteomes" id="UP001497382">
    <property type="component" value="Unassembled WGS sequence"/>
</dbReference>
<keyword evidence="12" id="KW-1208">Phospholipid metabolism</keyword>
<comment type="similarity">
    <text evidence="13">Belongs to the SERAC1 family.</text>
</comment>
<evidence type="ECO:0000313" key="16">
    <source>
        <dbReference type="EMBL" id="CAL1271076.1"/>
    </source>
</evidence>
<evidence type="ECO:0000256" key="10">
    <source>
        <dbReference type="ARBA" id="ARBA00023136"/>
    </source>
</evidence>
<evidence type="ECO:0000256" key="8">
    <source>
        <dbReference type="ARBA" id="ARBA00023098"/>
    </source>
</evidence>
<evidence type="ECO:0000256" key="11">
    <source>
        <dbReference type="ARBA" id="ARBA00023209"/>
    </source>
</evidence>
<evidence type="ECO:0000256" key="3">
    <source>
        <dbReference type="ARBA" id="ARBA00004240"/>
    </source>
</evidence>
<dbReference type="SUPFAM" id="SSF48371">
    <property type="entry name" value="ARM repeat"/>
    <property type="match status" value="1"/>
</dbReference>
<dbReference type="GO" id="GO:0008654">
    <property type="term" value="P:phospholipid biosynthetic process"/>
    <property type="evidence" value="ECO:0007669"/>
    <property type="project" value="UniProtKB-KW"/>
</dbReference>
<dbReference type="GO" id="GO:0016020">
    <property type="term" value="C:membrane"/>
    <property type="evidence" value="ECO:0007669"/>
    <property type="project" value="UniProtKB-SubCell"/>
</dbReference>
<evidence type="ECO:0000256" key="4">
    <source>
        <dbReference type="ARBA" id="ARBA00022516"/>
    </source>
</evidence>
<dbReference type="GO" id="GO:0005783">
    <property type="term" value="C:endoplasmic reticulum"/>
    <property type="evidence" value="ECO:0007669"/>
    <property type="project" value="UniProtKB-SubCell"/>
</dbReference>
<evidence type="ECO:0000256" key="14">
    <source>
        <dbReference type="ARBA" id="ARBA00040991"/>
    </source>
</evidence>
<evidence type="ECO:0000313" key="17">
    <source>
        <dbReference type="Proteomes" id="UP001497382"/>
    </source>
</evidence>
<dbReference type="PANTHER" id="PTHR48182">
    <property type="entry name" value="PROTEIN SERAC1"/>
    <property type="match status" value="1"/>
</dbReference>
<reference evidence="16 17" key="1">
    <citation type="submission" date="2024-04" db="EMBL/GenBank/DDBJ databases">
        <authorList>
            <person name="Rising A."/>
            <person name="Reimegard J."/>
            <person name="Sonavane S."/>
            <person name="Akerstrom W."/>
            <person name="Nylinder S."/>
            <person name="Hedman E."/>
            <person name="Kallberg Y."/>
        </authorList>
    </citation>
    <scope>NUCLEOTIDE SEQUENCE [LARGE SCALE GENOMIC DNA]</scope>
</reference>
<dbReference type="Gene3D" id="1.25.10.10">
    <property type="entry name" value="Leucine-rich Repeat Variant"/>
    <property type="match status" value="1"/>
</dbReference>
<dbReference type="InterPro" id="IPR029058">
    <property type="entry name" value="AB_hydrolase_fold"/>
</dbReference>
<dbReference type="SUPFAM" id="SSF53474">
    <property type="entry name" value="alpha/beta-Hydrolases"/>
    <property type="match status" value="1"/>
</dbReference>
<proteinExistence type="inferred from homology"/>
<dbReference type="InterPro" id="IPR011989">
    <property type="entry name" value="ARM-like"/>
</dbReference>
<keyword evidence="7" id="KW-1133">Transmembrane helix</keyword>
<dbReference type="PROSITE" id="PS51257">
    <property type="entry name" value="PROKAR_LIPOPROTEIN"/>
    <property type="match status" value="1"/>
</dbReference>
<comment type="caution">
    <text evidence="16">The sequence shown here is derived from an EMBL/GenBank/DDBJ whole genome shotgun (WGS) entry which is preliminary data.</text>
</comment>
<accession>A0AAV1ZJ39</accession>
<keyword evidence="17" id="KW-1185">Reference proteome</keyword>
<name>A0AAV1ZJ39_9ARAC</name>
<dbReference type="InterPro" id="IPR016024">
    <property type="entry name" value="ARM-type_fold"/>
</dbReference>
<keyword evidence="6" id="KW-0256">Endoplasmic reticulum</keyword>
<keyword evidence="11" id="KW-0594">Phospholipid biosynthesis</keyword>
<dbReference type="EMBL" id="CAXIEN010000052">
    <property type="protein sequence ID" value="CAL1271076.1"/>
    <property type="molecule type" value="Genomic_DNA"/>
</dbReference>
<protein>
    <recommendedName>
        <fullName evidence="14">Protein SERAC1</fullName>
    </recommendedName>
    <alternativeName>
        <fullName evidence="15">Serine active site-containing protein 1</fullName>
    </alternativeName>
</protein>
<evidence type="ECO:0000256" key="12">
    <source>
        <dbReference type="ARBA" id="ARBA00023264"/>
    </source>
</evidence>
<dbReference type="InterPro" id="IPR052374">
    <property type="entry name" value="SERAC1"/>
</dbReference>
<gene>
    <name evidence="16" type="ORF">LARSCL_LOCUS5639</name>
</gene>
<keyword evidence="10" id="KW-0472">Membrane</keyword>
<dbReference type="PANTHER" id="PTHR48182:SF2">
    <property type="entry name" value="PROTEIN SERAC1"/>
    <property type="match status" value="1"/>
</dbReference>